<dbReference type="PANTHER" id="PTHR47991">
    <property type="entry name" value="OXOGLUTARATE/IRON-DEPENDENT DIOXYGENASE"/>
    <property type="match status" value="1"/>
</dbReference>
<dbReference type="PROSITE" id="PS51471">
    <property type="entry name" value="FE2OG_OXY"/>
    <property type="match status" value="1"/>
</dbReference>
<evidence type="ECO:0000256" key="5">
    <source>
        <dbReference type="RuleBase" id="RU003682"/>
    </source>
</evidence>
<sequence>MAEQARVVGSLPVANVQELAEACNAGVDDDQQVPERYLSKDPSTEEVVAGDDSACVIPVIDLHKLQDPQTSEEECAKLASACLNWGLFQLINHGVPDEVTRNLMNDVVEFLKQPLQAKKECSQQADSLEGYGPAFVVSEDQKLEWADMLYLQVHPSESRELRFWPTRPASFRRSVDVYSLEGRELAYRLLEFMAKGVGADPASLRGVFQGQTQGMRVNYYPPCRQQADRVLGLRPHTDVGGLTLLLQMNHDVQGLQVKKDGKWFAVQAVDGALVVNVGDVLEIVSNGRFTSVEHRAVIHPTKVRISVALFHNPDQNTVVSPLPEFMKGDKVRYKSTNYQDFLKLYFTAKLDGRKHVERLKLEQ</sequence>
<dbReference type="Proteomes" id="UP001497457">
    <property type="component" value="Chromosome 13rd"/>
</dbReference>
<dbReference type="GO" id="GO:0016491">
    <property type="term" value="F:oxidoreductase activity"/>
    <property type="evidence" value="ECO:0007669"/>
    <property type="project" value="UniProtKB-KW"/>
</dbReference>
<dbReference type="Gene3D" id="2.60.120.330">
    <property type="entry name" value="B-lactam Antibiotic, Isopenicillin N Synthase, Chain"/>
    <property type="match status" value="1"/>
</dbReference>
<dbReference type="InterPro" id="IPR050295">
    <property type="entry name" value="Plant_2OG-oxidoreductases"/>
</dbReference>
<dbReference type="Pfam" id="PF03171">
    <property type="entry name" value="2OG-FeII_Oxy"/>
    <property type="match status" value="1"/>
</dbReference>
<dbReference type="GO" id="GO:0046872">
    <property type="term" value="F:metal ion binding"/>
    <property type="evidence" value="ECO:0007669"/>
    <property type="project" value="UniProtKB-KW"/>
</dbReference>
<dbReference type="InterPro" id="IPR027443">
    <property type="entry name" value="IPNS-like_sf"/>
</dbReference>
<accession>A0ABC8WT85</accession>
<dbReference type="AlphaFoldDB" id="A0ABC8WT85"/>
<keyword evidence="8" id="KW-1185">Reference proteome</keyword>
<evidence type="ECO:0000256" key="2">
    <source>
        <dbReference type="ARBA" id="ARBA00022723"/>
    </source>
</evidence>
<evidence type="ECO:0000256" key="3">
    <source>
        <dbReference type="ARBA" id="ARBA00023002"/>
    </source>
</evidence>
<dbReference type="FunFam" id="2.60.120.330:FF:000001">
    <property type="entry name" value="Protein SRG1"/>
    <property type="match status" value="1"/>
</dbReference>
<evidence type="ECO:0000256" key="4">
    <source>
        <dbReference type="ARBA" id="ARBA00023004"/>
    </source>
</evidence>
<evidence type="ECO:0000313" key="7">
    <source>
        <dbReference type="EMBL" id="CAL4914472.1"/>
    </source>
</evidence>
<comment type="similarity">
    <text evidence="1 5">Belongs to the iron/ascorbate-dependent oxidoreductase family.</text>
</comment>
<gene>
    <name evidence="7" type="ORF">URODEC1_LOCUS16931</name>
</gene>
<dbReference type="SUPFAM" id="SSF51197">
    <property type="entry name" value="Clavaminate synthase-like"/>
    <property type="match status" value="1"/>
</dbReference>
<dbReference type="InterPro" id="IPR026992">
    <property type="entry name" value="DIOX_N"/>
</dbReference>
<organism evidence="7 8">
    <name type="scientific">Urochloa decumbens</name>
    <dbReference type="NCBI Taxonomy" id="240449"/>
    <lineage>
        <taxon>Eukaryota</taxon>
        <taxon>Viridiplantae</taxon>
        <taxon>Streptophyta</taxon>
        <taxon>Embryophyta</taxon>
        <taxon>Tracheophyta</taxon>
        <taxon>Spermatophyta</taxon>
        <taxon>Magnoliopsida</taxon>
        <taxon>Liliopsida</taxon>
        <taxon>Poales</taxon>
        <taxon>Poaceae</taxon>
        <taxon>PACMAD clade</taxon>
        <taxon>Panicoideae</taxon>
        <taxon>Panicodae</taxon>
        <taxon>Paniceae</taxon>
        <taxon>Melinidinae</taxon>
        <taxon>Urochloa</taxon>
    </lineage>
</organism>
<evidence type="ECO:0000313" key="8">
    <source>
        <dbReference type="Proteomes" id="UP001497457"/>
    </source>
</evidence>
<keyword evidence="2 5" id="KW-0479">Metal-binding</keyword>
<protein>
    <recommendedName>
        <fullName evidence="6">Fe2OG dioxygenase domain-containing protein</fullName>
    </recommendedName>
</protein>
<dbReference type="InterPro" id="IPR005123">
    <property type="entry name" value="Oxoglu/Fe-dep_dioxygenase_dom"/>
</dbReference>
<dbReference type="EMBL" id="OZ075123">
    <property type="protein sequence ID" value="CAL4914472.1"/>
    <property type="molecule type" value="Genomic_DNA"/>
</dbReference>
<dbReference type="Pfam" id="PF14226">
    <property type="entry name" value="DIOX_N"/>
    <property type="match status" value="1"/>
</dbReference>
<evidence type="ECO:0000256" key="1">
    <source>
        <dbReference type="ARBA" id="ARBA00008056"/>
    </source>
</evidence>
<keyword evidence="3 5" id="KW-0560">Oxidoreductase</keyword>
<proteinExistence type="inferred from homology"/>
<name>A0ABC8WT85_9POAL</name>
<dbReference type="InterPro" id="IPR044861">
    <property type="entry name" value="IPNS-like_FE2OG_OXY"/>
</dbReference>
<keyword evidence="4 5" id="KW-0408">Iron</keyword>
<feature type="domain" description="Fe2OG dioxygenase" evidence="6">
    <location>
        <begin position="211"/>
        <end position="313"/>
    </location>
</feature>
<reference evidence="7" key="1">
    <citation type="submission" date="2024-10" db="EMBL/GenBank/DDBJ databases">
        <authorList>
            <person name="Ryan C."/>
        </authorList>
    </citation>
    <scope>NUCLEOTIDE SEQUENCE [LARGE SCALE GENOMIC DNA]</scope>
</reference>
<evidence type="ECO:0000259" key="6">
    <source>
        <dbReference type="PROSITE" id="PS51471"/>
    </source>
</evidence>